<dbReference type="Pfam" id="PF00629">
    <property type="entry name" value="MAM"/>
    <property type="match status" value="1"/>
</dbReference>
<dbReference type="Proteomes" id="UP000438429">
    <property type="component" value="Unassembled WGS sequence"/>
</dbReference>
<evidence type="ECO:0000256" key="2">
    <source>
        <dbReference type="ARBA" id="ARBA00023157"/>
    </source>
</evidence>
<dbReference type="CDD" id="cd06263">
    <property type="entry name" value="MAM"/>
    <property type="match status" value="1"/>
</dbReference>
<dbReference type="PROSITE" id="PS50060">
    <property type="entry name" value="MAM_2"/>
    <property type="match status" value="1"/>
</dbReference>
<proteinExistence type="predicted"/>
<accession>A0A6A4RNW9</accession>
<evidence type="ECO:0000259" key="3">
    <source>
        <dbReference type="PROSITE" id="PS50060"/>
    </source>
</evidence>
<dbReference type="PANTHER" id="PTHR24051:SF11">
    <property type="entry name" value="PROTEIN TYROSINE PHOSPHATASE, RECEPTOR TYPE, M"/>
    <property type="match status" value="1"/>
</dbReference>
<dbReference type="Gene3D" id="2.60.120.200">
    <property type="match status" value="1"/>
</dbReference>
<sequence length="140" mass="15648">MVNTSGRFAGQKALLLTPQLKENDTHCVIFSYYIGGRDNSHPGHLNVYIKENNSPMGMPVWNVSGPATRSWAQVELAISTYWPNFYQVNAIGHFDTLFEACVRKTSERLDPARCITRFPVCEGKLPASVAFFQNPPVEGL</sequence>
<dbReference type="PANTHER" id="PTHR24051">
    <property type="entry name" value="SUSHI DOMAIN-CONTAINING PROTEIN 1"/>
    <property type="match status" value="1"/>
</dbReference>
<dbReference type="InterPro" id="IPR051622">
    <property type="entry name" value="R-tyr_protein_phosphatases"/>
</dbReference>
<evidence type="ECO:0000256" key="1">
    <source>
        <dbReference type="ARBA" id="ARBA00022737"/>
    </source>
</evidence>
<gene>
    <name evidence="4" type="ORF">F2P81_025792</name>
</gene>
<protein>
    <recommendedName>
        <fullName evidence="3">MAM domain-containing protein</fullName>
    </recommendedName>
</protein>
<comment type="caution">
    <text evidence="4">The sequence shown here is derived from an EMBL/GenBank/DDBJ whole genome shotgun (WGS) entry which is preliminary data.</text>
</comment>
<keyword evidence="2" id="KW-1015">Disulfide bond</keyword>
<organism evidence="4 5">
    <name type="scientific">Scophthalmus maximus</name>
    <name type="common">Turbot</name>
    <name type="synonym">Psetta maxima</name>
    <dbReference type="NCBI Taxonomy" id="52904"/>
    <lineage>
        <taxon>Eukaryota</taxon>
        <taxon>Metazoa</taxon>
        <taxon>Chordata</taxon>
        <taxon>Craniata</taxon>
        <taxon>Vertebrata</taxon>
        <taxon>Euteleostomi</taxon>
        <taxon>Actinopterygii</taxon>
        <taxon>Neopterygii</taxon>
        <taxon>Teleostei</taxon>
        <taxon>Neoteleostei</taxon>
        <taxon>Acanthomorphata</taxon>
        <taxon>Carangaria</taxon>
        <taxon>Pleuronectiformes</taxon>
        <taxon>Pleuronectoidei</taxon>
        <taxon>Scophthalmidae</taxon>
        <taxon>Scophthalmus</taxon>
    </lineage>
</organism>
<reference evidence="4 5" key="1">
    <citation type="submission" date="2019-06" db="EMBL/GenBank/DDBJ databases">
        <title>Draft genomes of female and male turbot (Scophthalmus maximus).</title>
        <authorList>
            <person name="Xu H."/>
            <person name="Xu X.-W."/>
            <person name="Shao C."/>
            <person name="Chen S."/>
        </authorList>
    </citation>
    <scope>NUCLEOTIDE SEQUENCE [LARGE SCALE GENOMIC DNA]</scope>
    <source>
        <strain evidence="4">Ysfricsl-2016a</strain>
        <tissue evidence="4">Blood</tissue>
    </source>
</reference>
<dbReference type="SMART" id="SM00137">
    <property type="entry name" value="MAM"/>
    <property type="match status" value="1"/>
</dbReference>
<dbReference type="InterPro" id="IPR013320">
    <property type="entry name" value="ConA-like_dom_sf"/>
</dbReference>
<evidence type="ECO:0000313" key="4">
    <source>
        <dbReference type="EMBL" id="KAF0021955.1"/>
    </source>
</evidence>
<name>A0A6A4RNW9_SCOMX</name>
<dbReference type="AlphaFoldDB" id="A0A6A4RNW9"/>
<feature type="domain" description="MAM" evidence="3">
    <location>
        <begin position="1"/>
        <end position="100"/>
    </location>
</feature>
<keyword evidence="1" id="KW-0677">Repeat</keyword>
<dbReference type="SUPFAM" id="SSF49899">
    <property type="entry name" value="Concanavalin A-like lectins/glucanases"/>
    <property type="match status" value="1"/>
</dbReference>
<evidence type="ECO:0000313" key="5">
    <source>
        <dbReference type="Proteomes" id="UP000438429"/>
    </source>
</evidence>
<dbReference type="EMBL" id="VEVO01000812">
    <property type="protein sequence ID" value="KAF0021955.1"/>
    <property type="molecule type" value="Genomic_DNA"/>
</dbReference>
<dbReference type="InterPro" id="IPR000998">
    <property type="entry name" value="MAM_dom"/>
</dbReference>
<dbReference type="GO" id="GO:0016020">
    <property type="term" value="C:membrane"/>
    <property type="evidence" value="ECO:0007669"/>
    <property type="project" value="InterPro"/>
</dbReference>